<keyword evidence="8" id="KW-1185">Reference proteome</keyword>
<evidence type="ECO:0000256" key="1">
    <source>
        <dbReference type="ARBA" id="ARBA00005854"/>
    </source>
</evidence>
<dbReference type="InterPro" id="IPR006140">
    <property type="entry name" value="D-isomer_DH_NAD-bd"/>
</dbReference>
<dbReference type="PANTHER" id="PTHR43761">
    <property type="entry name" value="D-ISOMER SPECIFIC 2-HYDROXYACID DEHYDROGENASE FAMILY PROTEIN (AFU_ORTHOLOGUE AFUA_1G13630)"/>
    <property type="match status" value="1"/>
</dbReference>
<protein>
    <submittedName>
        <fullName evidence="7">D-isomer-specific 2-hydroxyacid dehydrogenase family protein</fullName>
    </submittedName>
</protein>
<evidence type="ECO:0000259" key="6">
    <source>
        <dbReference type="Pfam" id="PF02826"/>
    </source>
</evidence>
<dbReference type="GO" id="GO:0051287">
    <property type="term" value="F:NAD binding"/>
    <property type="evidence" value="ECO:0007669"/>
    <property type="project" value="InterPro"/>
</dbReference>
<evidence type="ECO:0000256" key="2">
    <source>
        <dbReference type="ARBA" id="ARBA00023002"/>
    </source>
</evidence>
<dbReference type="EMBL" id="ML978713">
    <property type="protein sequence ID" value="KAF2090104.1"/>
    <property type="molecule type" value="Genomic_DNA"/>
</dbReference>
<evidence type="ECO:0000256" key="4">
    <source>
        <dbReference type="RuleBase" id="RU003719"/>
    </source>
</evidence>
<dbReference type="InterPro" id="IPR036291">
    <property type="entry name" value="NAD(P)-bd_dom_sf"/>
</dbReference>
<dbReference type="Gene3D" id="3.40.50.720">
    <property type="entry name" value="NAD(P)-binding Rossmann-like Domain"/>
    <property type="match status" value="2"/>
</dbReference>
<dbReference type="SUPFAM" id="SSF52283">
    <property type="entry name" value="Formate/glycerate dehydrogenase catalytic domain-like"/>
    <property type="match status" value="1"/>
</dbReference>
<dbReference type="SUPFAM" id="SSF51735">
    <property type="entry name" value="NAD(P)-binding Rossmann-fold domains"/>
    <property type="match status" value="1"/>
</dbReference>
<proteinExistence type="inferred from homology"/>
<evidence type="ECO:0000256" key="3">
    <source>
        <dbReference type="ARBA" id="ARBA00023027"/>
    </source>
</evidence>
<sequence>MVHYNIVALEAVHTPMPAFTLPHPHTHILTSYQRTTAADLPARVHDADIIINVVQPLTASTLSAENTPRLKLIACMASGTDSIDLAACRARGIRVMNCPHANVETVAEHALGLYFAARRSTVLVQERMVGVLGDGAEWREKETLTPYMRTNGRAPMGCQEEVVGIVGAGAVGKYFAKLAGLLGMKVLLSGRKGEDTASEGRTPFAEVLRTATVILLSLPRNPQTLNLLSSEEFKLMRPEAVLVNVSRGGIVNEVDLVTALREKQIAGAATDVFLKEPARGGEEADNVLLSGEARGLNLTVSPHVAWYGERTLTNYRRILKENIEGWVVGKEQNVVV</sequence>
<name>A0A9P4HYE0_9PEZI</name>
<comment type="similarity">
    <text evidence="1 4">Belongs to the D-isomer specific 2-hydroxyacid dehydrogenase family.</text>
</comment>
<dbReference type="CDD" id="cd05198">
    <property type="entry name" value="formate_dh_like"/>
    <property type="match status" value="1"/>
</dbReference>
<evidence type="ECO:0000313" key="8">
    <source>
        <dbReference type="Proteomes" id="UP000799776"/>
    </source>
</evidence>
<evidence type="ECO:0000259" key="5">
    <source>
        <dbReference type="Pfam" id="PF00389"/>
    </source>
</evidence>
<accession>A0A9P4HYE0</accession>
<dbReference type="Proteomes" id="UP000799776">
    <property type="component" value="Unassembled WGS sequence"/>
</dbReference>
<dbReference type="GO" id="GO:0016616">
    <property type="term" value="F:oxidoreductase activity, acting on the CH-OH group of donors, NAD or NADP as acceptor"/>
    <property type="evidence" value="ECO:0007669"/>
    <property type="project" value="InterPro"/>
</dbReference>
<feature type="domain" description="D-isomer specific 2-hydroxyacid dehydrogenase catalytic" evidence="5">
    <location>
        <begin position="29"/>
        <end position="334"/>
    </location>
</feature>
<dbReference type="AlphaFoldDB" id="A0A9P4HYE0"/>
<evidence type="ECO:0000313" key="7">
    <source>
        <dbReference type="EMBL" id="KAF2090104.1"/>
    </source>
</evidence>
<keyword evidence="2 4" id="KW-0560">Oxidoreductase</keyword>
<dbReference type="OrthoDB" id="298012at2759"/>
<dbReference type="PANTHER" id="PTHR43761:SF1">
    <property type="entry name" value="D-ISOMER SPECIFIC 2-HYDROXYACID DEHYDROGENASE CATALYTIC DOMAIN-CONTAINING PROTEIN-RELATED"/>
    <property type="match status" value="1"/>
</dbReference>
<comment type="caution">
    <text evidence="7">The sequence shown here is derived from an EMBL/GenBank/DDBJ whole genome shotgun (WGS) entry which is preliminary data.</text>
</comment>
<organism evidence="7 8">
    <name type="scientific">Saccharata proteae CBS 121410</name>
    <dbReference type="NCBI Taxonomy" id="1314787"/>
    <lineage>
        <taxon>Eukaryota</taxon>
        <taxon>Fungi</taxon>
        <taxon>Dikarya</taxon>
        <taxon>Ascomycota</taxon>
        <taxon>Pezizomycotina</taxon>
        <taxon>Dothideomycetes</taxon>
        <taxon>Dothideomycetes incertae sedis</taxon>
        <taxon>Botryosphaeriales</taxon>
        <taxon>Saccharataceae</taxon>
        <taxon>Saccharata</taxon>
    </lineage>
</organism>
<keyword evidence="3" id="KW-0520">NAD</keyword>
<dbReference type="InterPro" id="IPR050418">
    <property type="entry name" value="D-iso_2-hydroxyacid_DH_PdxB"/>
</dbReference>
<gene>
    <name evidence="7" type="ORF">K490DRAFT_35973</name>
</gene>
<dbReference type="Pfam" id="PF02826">
    <property type="entry name" value="2-Hacid_dh_C"/>
    <property type="match status" value="1"/>
</dbReference>
<dbReference type="Pfam" id="PF00389">
    <property type="entry name" value="2-Hacid_dh"/>
    <property type="match status" value="1"/>
</dbReference>
<reference evidence="7" key="1">
    <citation type="journal article" date="2020" name="Stud. Mycol.">
        <title>101 Dothideomycetes genomes: a test case for predicting lifestyles and emergence of pathogens.</title>
        <authorList>
            <person name="Haridas S."/>
            <person name="Albert R."/>
            <person name="Binder M."/>
            <person name="Bloem J."/>
            <person name="Labutti K."/>
            <person name="Salamov A."/>
            <person name="Andreopoulos B."/>
            <person name="Baker S."/>
            <person name="Barry K."/>
            <person name="Bills G."/>
            <person name="Bluhm B."/>
            <person name="Cannon C."/>
            <person name="Castanera R."/>
            <person name="Culley D."/>
            <person name="Daum C."/>
            <person name="Ezra D."/>
            <person name="Gonzalez J."/>
            <person name="Henrissat B."/>
            <person name="Kuo A."/>
            <person name="Liang C."/>
            <person name="Lipzen A."/>
            <person name="Lutzoni F."/>
            <person name="Magnuson J."/>
            <person name="Mondo S."/>
            <person name="Nolan M."/>
            <person name="Ohm R."/>
            <person name="Pangilinan J."/>
            <person name="Park H.-J."/>
            <person name="Ramirez L."/>
            <person name="Alfaro M."/>
            <person name="Sun H."/>
            <person name="Tritt A."/>
            <person name="Yoshinaga Y."/>
            <person name="Zwiers L.-H."/>
            <person name="Turgeon B."/>
            <person name="Goodwin S."/>
            <person name="Spatafora J."/>
            <person name="Crous P."/>
            <person name="Grigoriev I."/>
        </authorList>
    </citation>
    <scope>NUCLEOTIDE SEQUENCE</scope>
    <source>
        <strain evidence="7">CBS 121410</strain>
    </source>
</reference>
<dbReference type="InterPro" id="IPR006139">
    <property type="entry name" value="D-isomer_2_OHA_DH_cat_dom"/>
</dbReference>
<feature type="domain" description="D-isomer specific 2-hydroxyacid dehydrogenase NAD-binding" evidence="6">
    <location>
        <begin position="156"/>
        <end position="305"/>
    </location>
</feature>